<dbReference type="RefSeq" id="WP_177171136.1">
    <property type="nucleotide sequence ID" value="NZ_FOIL01000004.1"/>
</dbReference>
<dbReference type="Proteomes" id="UP000199820">
    <property type="component" value="Unassembled WGS sequence"/>
</dbReference>
<dbReference type="NCBIfam" id="NF000996">
    <property type="entry name" value="PRK00105.1"/>
    <property type="match status" value="1"/>
</dbReference>
<dbReference type="GO" id="GO:0008939">
    <property type="term" value="F:nicotinate-nucleotide-dimethylbenzimidazole phosphoribosyltransferase activity"/>
    <property type="evidence" value="ECO:0007669"/>
    <property type="project" value="UniProtKB-UniRule"/>
</dbReference>
<dbReference type="eggNOG" id="COG2038">
    <property type="taxonomic scope" value="Bacteria"/>
</dbReference>
<keyword evidence="12" id="KW-1185">Reference proteome</keyword>
<dbReference type="UniPathway" id="UPA00061">
    <property type="reaction ID" value="UER00516"/>
</dbReference>
<dbReference type="Gene3D" id="1.10.1610.10">
    <property type="match status" value="1"/>
</dbReference>
<dbReference type="NCBIfam" id="TIGR03160">
    <property type="entry name" value="cobT_DBIPRT"/>
    <property type="match status" value="1"/>
</dbReference>
<dbReference type="EMBL" id="FOIL01000004">
    <property type="protein sequence ID" value="SET06064.1"/>
    <property type="molecule type" value="Genomic_DNA"/>
</dbReference>
<evidence type="ECO:0000256" key="4">
    <source>
        <dbReference type="ARBA" id="ARBA00011991"/>
    </source>
</evidence>
<sequence length="380" mass="40633">MIGNLSERIADWRSCSSDELKKIYKERVGRITPADHNAGEAARRRWQSIAKPLGSLGLLEEDIARIAQITGDPDVRMDRSALFIFCADNGVVKEAVTQTGQDVTASVTEVIGRDESCSAHMGRETGTEVYALDLGVASAMNPEIYRTVIDRRIRRGTSDFLEEPAMTEDEVRMAVLTGTDCARAAKEAGMDLILGGEMGIGNTTTGSAVACALLDADPGEITGKGAGFTDEGLRHKIDVVGRGVALHRQIYETNGEKDALKVLRCVGGFDIAALCGLYLGAAAYRIPAVIDGFIASAAALAAVSIAPDTREFLLPSHMSGEGGMKRIMEKLKLVPPITAGLHLGEGTGALMLLPLLRMTLAVYRNMMTFDGMGIDAYRPL</sequence>
<dbReference type="PANTHER" id="PTHR43463:SF1">
    <property type="entry name" value="NICOTINATE-NUCLEOTIDE--DIMETHYLBENZIMIDAZOLE PHOSPHORIBOSYLTRANSFERASE"/>
    <property type="match status" value="1"/>
</dbReference>
<evidence type="ECO:0000256" key="7">
    <source>
        <dbReference type="ARBA" id="ARBA00022676"/>
    </source>
</evidence>
<name>A0A1I0BGG5_9FIRM</name>
<dbReference type="InterPro" id="IPR017846">
    <property type="entry name" value="Nict_dMeBzImd_PRibTrfase_bact"/>
</dbReference>
<accession>A0A1I0BGG5</accession>
<dbReference type="InterPro" id="IPR003200">
    <property type="entry name" value="Nict_dMeBzImd_PRibTrfase"/>
</dbReference>
<comment type="function">
    <text evidence="1">Catalyzes the synthesis of alpha-ribazole-5'-phosphate from nicotinate mononucleotide (NAMN) and 5,6-dimethylbenzimidazole (DMB).</text>
</comment>
<dbReference type="GO" id="GO:0009236">
    <property type="term" value="P:cobalamin biosynthetic process"/>
    <property type="evidence" value="ECO:0007669"/>
    <property type="project" value="UniProtKB-UniRule"/>
</dbReference>
<evidence type="ECO:0000256" key="2">
    <source>
        <dbReference type="ARBA" id="ARBA00005049"/>
    </source>
</evidence>
<dbReference type="SUPFAM" id="SSF52733">
    <property type="entry name" value="Nicotinate mononucleotide:5,6-dimethylbenzimidazole phosphoribosyltransferase (CobT)"/>
    <property type="match status" value="1"/>
</dbReference>
<dbReference type="PANTHER" id="PTHR43463">
    <property type="entry name" value="NICOTINATE-NUCLEOTIDE--DIMETHYLBENZIMIDAZOLE PHOSPHORIBOSYLTRANSFERASE"/>
    <property type="match status" value="1"/>
</dbReference>
<protein>
    <recommendedName>
        <fullName evidence="5 10">Nicotinate-nucleotide--dimethylbenzimidazole phosphoribosyltransferase</fullName>
        <ecNumber evidence="4 10">2.4.2.21</ecNumber>
    </recommendedName>
</protein>
<proteinExistence type="inferred from homology"/>
<dbReference type="AlphaFoldDB" id="A0A1I0BGG5"/>
<evidence type="ECO:0000256" key="9">
    <source>
        <dbReference type="ARBA" id="ARBA00047340"/>
    </source>
</evidence>
<keyword evidence="6" id="KW-0169">Cobalamin biosynthesis</keyword>
<evidence type="ECO:0000313" key="11">
    <source>
        <dbReference type="EMBL" id="SET06064.1"/>
    </source>
</evidence>
<dbReference type="Gene3D" id="3.40.50.10210">
    <property type="match status" value="1"/>
</dbReference>
<evidence type="ECO:0000256" key="6">
    <source>
        <dbReference type="ARBA" id="ARBA00022573"/>
    </source>
</evidence>
<evidence type="ECO:0000256" key="5">
    <source>
        <dbReference type="ARBA" id="ARBA00015486"/>
    </source>
</evidence>
<organism evidence="11 12">
    <name type="scientific">[Clostridium] aminophilum</name>
    <dbReference type="NCBI Taxonomy" id="1526"/>
    <lineage>
        <taxon>Bacteria</taxon>
        <taxon>Bacillati</taxon>
        <taxon>Bacillota</taxon>
        <taxon>Clostridia</taxon>
        <taxon>Lachnospirales</taxon>
        <taxon>Lachnospiraceae</taxon>
    </lineage>
</organism>
<dbReference type="InterPro" id="IPR023195">
    <property type="entry name" value="Nict_dMeBzImd_PRibTrfase_N"/>
</dbReference>
<reference evidence="11 12" key="1">
    <citation type="submission" date="2016-10" db="EMBL/GenBank/DDBJ databases">
        <authorList>
            <person name="de Groot N.N."/>
        </authorList>
    </citation>
    <scope>NUCLEOTIDE SEQUENCE [LARGE SCALE GENOMIC DNA]</scope>
    <source>
        <strain evidence="11 12">KH1P1</strain>
    </source>
</reference>
<dbReference type="CDD" id="cd02439">
    <property type="entry name" value="DMB-PRT_CobT"/>
    <property type="match status" value="1"/>
</dbReference>
<dbReference type="InterPro" id="IPR036087">
    <property type="entry name" value="Nict_dMeBzImd_PRibTrfase_sf"/>
</dbReference>
<comment type="similarity">
    <text evidence="3">Belongs to the CobT family.</text>
</comment>
<dbReference type="Pfam" id="PF02277">
    <property type="entry name" value="DBI_PRT"/>
    <property type="match status" value="1"/>
</dbReference>
<dbReference type="EC" id="2.4.2.21" evidence="4 10"/>
<evidence type="ECO:0000256" key="10">
    <source>
        <dbReference type="NCBIfam" id="TIGR03160"/>
    </source>
</evidence>
<comment type="pathway">
    <text evidence="2">Nucleoside biosynthesis; alpha-ribazole biosynthesis; alpha-ribazole from 5,6-dimethylbenzimidazole: step 1/2.</text>
</comment>
<evidence type="ECO:0000313" key="12">
    <source>
        <dbReference type="Proteomes" id="UP000199820"/>
    </source>
</evidence>
<evidence type="ECO:0000256" key="3">
    <source>
        <dbReference type="ARBA" id="ARBA00007110"/>
    </source>
</evidence>
<comment type="catalytic activity">
    <reaction evidence="9">
        <text>5,6-dimethylbenzimidazole + nicotinate beta-D-ribonucleotide = alpha-ribazole 5'-phosphate + nicotinate + H(+)</text>
        <dbReference type="Rhea" id="RHEA:11196"/>
        <dbReference type="ChEBI" id="CHEBI:15378"/>
        <dbReference type="ChEBI" id="CHEBI:15890"/>
        <dbReference type="ChEBI" id="CHEBI:32544"/>
        <dbReference type="ChEBI" id="CHEBI:57502"/>
        <dbReference type="ChEBI" id="CHEBI:57918"/>
        <dbReference type="EC" id="2.4.2.21"/>
    </reaction>
</comment>
<keyword evidence="7 11" id="KW-0328">Glycosyltransferase</keyword>
<dbReference type="STRING" id="1526.SAMN02910262_00408"/>
<evidence type="ECO:0000256" key="8">
    <source>
        <dbReference type="ARBA" id="ARBA00022679"/>
    </source>
</evidence>
<evidence type="ECO:0000256" key="1">
    <source>
        <dbReference type="ARBA" id="ARBA00002197"/>
    </source>
</evidence>
<gene>
    <name evidence="11" type="ORF">SAMN04487771_100445</name>
</gene>
<keyword evidence="8 11" id="KW-0808">Transferase</keyword>